<dbReference type="InterPro" id="IPR014710">
    <property type="entry name" value="RmlC-like_jellyroll"/>
</dbReference>
<dbReference type="PROSITE" id="PS01124">
    <property type="entry name" value="HTH_ARAC_FAMILY_2"/>
    <property type="match status" value="1"/>
</dbReference>
<keyword evidence="6" id="KW-1185">Reference proteome</keyword>
<keyword evidence="2" id="KW-0238">DNA-binding</keyword>
<feature type="domain" description="HTH araC/xylS-type" evidence="4">
    <location>
        <begin position="199"/>
        <end position="297"/>
    </location>
</feature>
<dbReference type="InterPro" id="IPR009057">
    <property type="entry name" value="Homeodomain-like_sf"/>
</dbReference>
<gene>
    <name evidence="5" type="ORF">UC35_08070</name>
</gene>
<evidence type="ECO:0000313" key="5">
    <source>
        <dbReference type="EMBL" id="AMO25325.1"/>
    </source>
</evidence>
<proteinExistence type="predicted"/>
<dbReference type="PANTHER" id="PTHR43280">
    <property type="entry name" value="ARAC-FAMILY TRANSCRIPTIONAL REGULATOR"/>
    <property type="match status" value="1"/>
</dbReference>
<dbReference type="GO" id="GO:0003700">
    <property type="term" value="F:DNA-binding transcription factor activity"/>
    <property type="evidence" value="ECO:0007669"/>
    <property type="project" value="InterPro"/>
</dbReference>
<dbReference type="Pfam" id="PF12833">
    <property type="entry name" value="HTH_18"/>
    <property type="match status" value="1"/>
</dbReference>
<dbReference type="AlphaFoldDB" id="A0A127JZL3"/>
<keyword evidence="1" id="KW-0805">Transcription regulation</keyword>
<organism evidence="5 6">
    <name type="scientific">Ramlibacter tataouinensis</name>
    <dbReference type="NCBI Taxonomy" id="94132"/>
    <lineage>
        <taxon>Bacteria</taxon>
        <taxon>Pseudomonadati</taxon>
        <taxon>Pseudomonadota</taxon>
        <taxon>Betaproteobacteria</taxon>
        <taxon>Burkholderiales</taxon>
        <taxon>Comamonadaceae</taxon>
        <taxon>Ramlibacter</taxon>
    </lineage>
</organism>
<dbReference type="Proteomes" id="UP000070433">
    <property type="component" value="Chromosome"/>
</dbReference>
<accession>A0A127JZL3</accession>
<dbReference type="SUPFAM" id="SSF51182">
    <property type="entry name" value="RmlC-like cupins"/>
    <property type="match status" value="1"/>
</dbReference>
<evidence type="ECO:0000256" key="2">
    <source>
        <dbReference type="ARBA" id="ARBA00023125"/>
    </source>
</evidence>
<dbReference type="EMBL" id="CP010951">
    <property type="protein sequence ID" value="AMO25325.1"/>
    <property type="molecule type" value="Genomic_DNA"/>
</dbReference>
<dbReference type="SUPFAM" id="SSF46689">
    <property type="entry name" value="Homeodomain-like"/>
    <property type="match status" value="1"/>
</dbReference>
<dbReference type="Gene3D" id="2.60.120.10">
    <property type="entry name" value="Jelly Rolls"/>
    <property type="match status" value="1"/>
</dbReference>
<dbReference type="PATRIC" id="fig|94132.3.peg.1645"/>
<dbReference type="InterPro" id="IPR018060">
    <property type="entry name" value="HTH_AraC"/>
</dbReference>
<dbReference type="OrthoDB" id="1050625at2"/>
<dbReference type="GO" id="GO:0043565">
    <property type="term" value="F:sequence-specific DNA binding"/>
    <property type="evidence" value="ECO:0007669"/>
    <property type="project" value="InterPro"/>
</dbReference>
<evidence type="ECO:0000259" key="4">
    <source>
        <dbReference type="PROSITE" id="PS01124"/>
    </source>
</evidence>
<dbReference type="PANTHER" id="PTHR43280:SF32">
    <property type="entry name" value="TRANSCRIPTIONAL REGULATORY PROTEIN"/>
    <property type="match status" value="1"/>
</dbReference>
<evidence type="ECO:0000313" key="6">
    <source>
        <dbReference type="Proteomes" id="UP000070433"/>
    </source>
</evidence>
<dbReference type="Gene3D" id="1.10.10.60">
    <property type="entry name" value="Homeodomain-like"/>
    <property type="match status" value="1"/>
</dbReference>
<evidence type="ECO:0000256" key="3">
    <source>
        <dbReference type="ARBA" id="ARBA00023163"/>
    </source>
</evidence>
<name>A0A127JZL3_9BURK</name>
<evidence type="ECO:0000256" key="1">
    <source>
        <dbReference type="ARBA" id="ARBA00023015"/>
    </source>
</evidence>
<dbReference type="PRINTS" id="PR00032">
    <property type="entry name" value="HTHARAC"/>
</dbReference>
<protein>
    <submittedName>
        <fullName evidence="5">AraC family transcriptional regulator</fullName>
    </submittedName>
</protein>
<sequence>MARTQRESHLQPAPAPVPKVRLYVENPEKESWFVNVGHVTQGGRRRTLPHAHPAYGQVIFVRNGRGVMNLEGRSVPFQAPCALLLPNECVHGLDYEIDVDRWVVTIEDTYLAQVNAKLPEFSQLWTEPRVISLDYDTEAATEFHGLVSKLQQEIRSRIVGHIVGTEAVLTSLLLMLVRGTRLDQIDKEGATRNAIRLADRFRELVHQHYRENLRLQDYASMMAVSIGQLRTACVAATGLSPTKLIHARLITEAKRNLIFGNMSIEQIAYGLGFIDTAYFTRFFRKEVGQSPSQFRTAARDQTHPAM</sequence>
<keyword evidence="3" id="KW-0804">Transcription</keyword>
<dbReference type="InterPro" id="IPR011051">
    <property type="entry name" value="RmlC_Cupin_sf"/>
</dbReference>
<dbReference type="SMART" id="SM00342">
    <property type="entry name" value="HTH_ARAC"/>
    <property type="match status" value="1"/>
</dbReference>
<dbReference type="InterPro" id="IPR020449">
    <property type="entry name" value="Tscrpt_reg_AraC-type_HTH"/>
</dbReference>
<reference evidence="5 6" key="1">
    <citation type="journal article" date="2014" name="Int. J. Syst. Evol. Microbiol.">
        <title>Ramlibacter solisilvae sp. nov., isolated from forest soil, and emended description of the genus Ramlibacter.</title>
        <authorList>
            <person name="Lee H.J."/>
            <person name="Lee S.H."/>
            <person name="Lee S.S."/>
            <person name="Lee J.S."/>
            <person name="Kim Y."/>
            <person name="Kim S.C."/>
            <person name="Jeon C.O."/>
        </authorList>
    </citation>
    <scope>NUCLEOTIDE SEQUENCE [LARGE SCALE GENOMIC DNA]</scope>
    <source>
        <strain evidence="5 6">5-10</strain>
    </source>
</reference>